<gene>
    <name evidence="4" type="ORF">SAMN05216192_11312</name>
</gene>
<organism evidence="4 5">
    <name type="scientific">Paenibacillus typhae</name>
    <dbReference type="NCBI Taxonomy" id="1174501"/>
    <lineage>
        <taxon>Bacteria</taxon>
        <taxon>Bacillati</taxon>
        <taxon>Bacillota</taxon>
        <taxon>Bacilli</taxon>
        <taxon>Bacillales</taxon>
        <taxon>Paenibacillaceae</taxon>
        <taxon>Paenibacillus</taxon>
    </lineage>
</organism>
<keyword evidence="4" id="KW-0808">Transferase</keyword>
<dbReference type="InterPro" id="IPR050179">
    <property type="entry name" value="Trans_hexapeptide_repeat"/>
</dbReference>
<feature type="binding site" evidence="2">
    <location>
        <position position="68"/>
    </location>
    <ligand>
        <name>substrate</name>
    </ligand>
</feature>
<dbReference type="Pfam" id="PF17836">
    <property type="entry name" value="PglD_N"/>
    <property type="match status" value="1"/>
</dbReference>
<keyword evidence="5" id="KW-1185">Reference proteome</keyword>
<dbReference type="InterPro" id="IPR020019">
    <property type="entry name" value="AcTrfase_PglD-like"/>
</dbReference>
<accession>A0A1G8RPZ3</accession>
<keyword evidence="4" id="KW-0012">Acyltransferase</keyword>
<evidence type="ECO:0000313" key="4">
    <source>
        <dbReference type="EMBL" id="SDJ18973.1"/>
    </source>
</evidence>
<feature type="site" description="Increases basicity of active site His" evidence="1">
    <location>
        <position position="136"/>
    </location>
</feature>
<dbReference type="OrthoDB" id="9794407at2"/>
<dbReference type="CDD" id="cd03360">
    <property type="entry name" value="LbH_AT_putative"/>
    <property type="match status" value="1"/>
</dbReference>
<dbReference type="STRING" id="1174501.SAMN05216192_11312"/>
<feature type="active site" description="Proton acceptor" evidence="1">
    <location>
        <position position="135"/>
    </location>
</feature>
<name>A0A1G8RPZ3_9BACL</name>
<dbReference type="InterPro" id="IPR041561">
    <property type="entry name" value="PglD_N"/>
</dbReference>
<dbReference type="NCBIfam" id="TIGR03570">
    <property type="entry name" value="NeuD_NnaD"/>
    <property type="match status" value="1"/>
</dbReference>
<dbReference type="PANTHER" id="PTHR43300">
    <property type="entry name" value="ACETYLTRANSFERASE"/>
    <property type="match status" value="1"/>
</dbReference>
<dbReference type="RefSeq" id="WP_090714795.1">
    <property type="nucleotide sequence ID" value="NZ_CBCSKY010000032.1"/>
</dbReference>
<reference evidence="5" key="1">
    <citation type="submission" date="2016-10" db="EMBL/GenBank/DDBJ databases">
        <authorList>
            <person name="Varghese N."/>
            <person name="Submissions S."/>
        </authorList>
    </citation>
    <scope>NUCLEOTIDE SEQUENCE [LARGE SCALE GENOMIC DNA]</scope>
    <source>
        <strain evidence="5">CGMCC 1.11012</strain>
    </source>
</reference>
<feature type="domain" description="PglD N-terminal" evidence="3">
    <location>
        <begin position="5"/>
        <end position="80"/>
    </location>
</feature>
<evidence type="ECO:0000259" key="3">
    <source>
        <dbReference type="Pfam" id="PF17836"/>
    </source>
</evidence>
<dbReference type="PANTHER" id="PTHR43300:SF7">
    <property type="entry name" value="UDP-N-ACETYLBACILLOSAMINE N-ACETYLTRANSFERASE"/>
    <property type="match status" value="1"/>
</dbReference>
<dbReference type="Gene3D" id="2.160.10.10">
    <property type="entry name" value="Hexapeptide repeat proteins"/>
    <property type="match status" value="1"/>
</dbReference>
<dbReference type="GO" id="GO:0016746">
    <property type="term" value="F:acyltransferase activity"/>
    <property type="evidence" value="ECO:0007669"/>
    <property type="project" value="UniProtKB-KW"/>
</dbReference>
<dbReference type="Gene3D" id="3.40.50.20">
    <property type="match status" value="1"/>
</dbReference>
<evidence type="ECO:0000256" key="2">
    <source>
        <dbReference type="PIRSR" id="PIRSR620019-2"/>
    </source>
</evidence>
<dbReference type="Proteomes" id="UP000199050">
    <property type="component" value="Unassembled WGS sequence"/>
</dbReference>
<protein>
    <submittedName>
        <fullName evidence="4">Sugar O-acyltransferase, sialic acid O-acetyltransferase NeuD family</fullName>
    </submittedName>
</protein>
<feature type="binding site" evidence="2">
    <location>
        <position position="144"/>
    </location>
    <ligand>
        <name>acetyl-CoA</name>
        <dbReference type="ChEBI" id="CHEBI:57288"/>
    </ligand>
</feature>
<dbReference type="AlphaFoldDB" id="A0A1G8RPZ3"/>
<evidence type="ECO:0000313" key="5">
    <source>
        <dbReference type="Proteomes" id="UP000199050"/>
    </source>
</evidence>
<proteinExistence type="predicted"/>
<evidence type="ECO:0000256" key="1">
    <source>
        <dbReference type="PIRSR" id="PIRSR620019-1"/>
    </source>
</evidence>
<dbReference type="InterPro" id="IPR011004">
    <property type="entry name" value="Trimer_LpxA-like_sf"/>
</dbReference>
<feature type="binding site" evidence="2">
    <location>
        <position position="165"/>
    </location>
    <ligand>
        <name>acetyl-CoA</name>
        <dbReference type="ChEBI" id="CHEBI:57288"/>
    </ligand>
</feature>
<sequence>MKKGLVIIGAGGHGKVAADVGKAMNHWEKIFFVDDDQSIRECSGFKVIGGSNAIDDYLSDFDFFVAIGSNVIRERIQSKLEHQGASVISLIHPQAVIGSNVTIERGTVIMAGVVINNSSSIGKGCIVNTASSIDHDNVIEEYTHLSPGVHLAGTVKIGKGAWLGIGCVVSNNINICSGSKIGAGAVVLRDINESGTYVGVPAKRLQTDS</sequence>
<dbReference type="SUPFAM" id="SSF51161">
    <property type="entry name" value="Trimeric LpxA-like enzymes"/>
    <property type="match status" value="1"/>
</dbReference>
<dbReference type="EMBL" id="FNDX01000013">
    <property type="protein sequence ID" value="SDJ18973.1"/>
    <property type="molecule type" value="Genomic_DNA"/>
</dbReference>